<feature type="domain" description="Solute-binding protein family 5" evidence="6">
    <location>
        <begin position="165"/>
        <end position="306"/>
    </location>
</feature>
<keyword evidence="3" id="KW-0238">DNA-binding</keyword>
<dbReference type="InterPro" id="IPR025370">
    <property type="entry name" value="SgrR_HTH_N"/>
</dbReference>
<dbReference type="Pfam" id="PF00496">
    <property type="entry name" value="SBP_bac_5"/>
    <property type="match status" value="1"/>
</dbReference>
<dbReference type="EMBL" id="LXEO01000044">
    <property type="protein sequence ID" value="OAT16312.1"/>
    <property type="molecule type" value="Genomic_DNA"/>
</dbReference>
<keyword evidence="1" id="KW-0678">Repressor</keyword>
<keyword evidence="4" id="KW-0010">Activator</keyword>
<evidence type="ECO:0000313" key="8">
    <source>
        <dbReference type="EMBL" id="OAT16312.1"/>
    </source>
</evidence>
<dbReference type="Proteomes" id="UP000078286">
    <property type="component" value="Unassembled WGS sequence"/>
</dbReference>
<dbReference type="SUPFAM" id="SSF53850">
    <property type="entry name" value="Periplasmic binding protein-like II"/>
    <property type="match status" value="1"/>
</dbReference>
<evidence type="ECO:0000259" key="7">
    <source>
        <dbReference type="Pfam" id="PF12793"/>
    </source>
</evidence>
<keyword evidence="5" id="KW-0804">Transcription</keyword>
<dbReference type="RefSeq" id="WP_034457807.1">
    <property type="nucleotide sequence ID" value="NZ_LXEO01000044.1"/>
</dbReference>
<accession>A0A1B7HL20</accession>
<evidence type="ECO:0000256" key="3">
    <source>
        <dbReference type="ARBA" id="ARBA00023125"/>
    </source>
</evidence>
<sequence length="562" mass="65522">MSSGRLQQQFIRLWQYFEGKPQETTLNELADLLNCSRRHMRTLLSAMQEKGWLSWKAEVGRGKRSQLEFLYTGLALQQQRAEDLLEQDRIDQLVQIVGDKAAVRQMLISHLGRSFRQGRHILRVLYYRPLLNLLPGSALRRSETHIARQIFSGLIRINEENGELEADIAHHWQQISPLHWRFYLRPGVHFHHGRELDMLDVMTSLQRINSLPLYSHITQITSPTAWTLDIMLSQPDNWLPWLLGSVNAMILPREWQTLSNFSRQPVGTGPYSVVRNNTNQLKIQAYDDYFGYRALIDEVNFWVLPEIGEDVSCAVQLSGMPDSEKAVESRLEEGCYYILFDRRSESGSNDEVRRWLSHVLAPIHLLYSAGAQNQQYWFPAYGLLPRWHHARPQPVLEKPAGLESVTLTFYRDHVEHRVISKVMEELLARVGVKLVVQEVSYEEWHQGNAESDIWLNSANFTLPLEFSLYSHLYEVPLIQKCIANDWETDTRKWHNGELSLPEWCQKRVENNDILPLIHHWLRIEGQRSMRGVRMNTLGWFDFKSAWFAPPEPQSVNTGKELS</sequence>
<evidence type="ECO:0000256" key="2">
    <source>
        <dbReference type="ARBA" id="ARBA00023015"/>
    </source>
</evidence>
<dbReference type="NCBIfam" id="NF010149">
    <property type="entry name" value="PRK13626.1"/>
    <property type="match status" value="1"/>
</dbReference>
<dbReference type="PATRIC" id="fig|1354255.3.peg.2902"/>
<dbReference type="InterPro" id="IPR039424">
    <property type="entry name" value="SBP_5"/>
</dbReference>
<evidence type="ECO:0000256" key="1">
    <source>
        <dbReference type="ARBA" id="ARBA00022491"/>
    </source>
</evidence>
<name>A0A1B7HL20_9ENTR</name>
<dbReference type="InterPro" id="IPR023767">
    <property type="entry name" value="Tscrpt_reg_SgrR"/>
</dbReference>
<dbReference type="GO" id="GO:1904680">
    <property type="term" value="F:peptide transmembrane transporter activity"/>
    <property type="evidence" value="ECO:0007669"/>
    <property type="project" value="TreeGrafter"/>
</dbReference>
<protein>
    <submittedName>
        <fullName evidence="8">SgrR family transcriptional activator</fullName>
    </submittedName>
</protein>
<dbReference type="PANTHER" id="PTHR30290">
    <property type="entry name" value="PERIPLASMIC BINDING COMPONENT OF ABC TRANSPORTER"/>
    <property type="match status" value="1"/>
</dbReference>
<feature type="domain" description="Transcriptional regulator SgrR N-terminal HTH" evidence="7">
    <location>
        <begin position="5"/>
        <end position="118"/>
    </location>
</feature>
<dbReference type="CDD" id="cd08507">
    <property type="entry name" value="PBP2_SgrR_like"/>
    <property type="match status" value="1"/>
</dbReference>
<dbReference type="AlphaFoldDB" id="A0A1B7HL20"/>
<evidence type="ECO:0000256" key="5">
    <source>
        <dbReference type="ARBA" id="ARBA00023163"/>
    </source>
</evidence>
<dbReference type="InterPro" id="IPR000914">
    <property type="entry name" value="SBP_5_dom"/>
</dbReference>
<dbReference type="GO" id="GO:0003677">
    <property type="term" value="F:DNA binding"/>
    <property type="evidence" value="ECO:0007669"/>
    <property type="project" value="UniProtKB-KW"/>
</dbReference>
<comment type="caution">
    <text evidence="8">The sequence shown here is derived from an EMBL/GenBank/DDBJ whole genome shotgun (WGS) entry which is preliminary data.</text>
</comment>
<evidence type="ECO:0000256" key="4">
    <source>
        <dbReference type="ARBA" id="ARBA00023159"/>
    </source>
</evidence>
<gene>
    <name evidence="8" type="ORF">M979_2818</name>
</gene>
<dbReference type="FunFam" id="3.40.190.10:FF:000070">
    <property type="entry name" value="HTH-type transcriptional regulator SgrR"/>
    <property type="match status" value="1"/>
</dbReference>
<dbReference type="Pfam" id="PF12793">
    <property type="entry name" value="SgrR_N"/>
    <property type="match status" value="1"/>
</dbReference>
<evidence type="ECO:0000313" key="9">
    <source>
        <dbReference type="Proteomes" id="UP000078286"/>
    </source>
</evidence>
<dbReference type="PANTHER" id="PTHR30290:SF72">
    <property type="entry name" value="HTH-TYPE TRANSCRIPTIONAL REGULATOR SGRR"/>
    <property type="match status" value="1"/>
</dbReference>
<keyword evidence="9" id="KW-1185">Reference proteome</keyword>
<proteinExistence type="predicted"/>
<evidence type="ECO:0000259" key="6">
    <source>
        <dbReference type="Pfam" id="PF00496"/>
    </source>
</evidence>
<dbReference type="SUPFAM" id="SSF46785">
    <property type="entry name" value="Winged helix' DNA-binding domain"/>
    <property type="match status" value="1"/>
</dbReference>
<organism evidence="8 9">
    <name type="scientific">Buttiauxella noackiae ATCC 51607</name>
    <dbReference type="NCBI Taxonomy" id="1354255"/>
    <lineage>
        <taxon>Bacteria</taxon>
        <taxon>Pseudomonadati</taxon>
        <taxon>Pseudomonadota</taxon>
        <taxon>Gammaproteobacteria</taxon>
        <taxon>Enterobacterales</taxon>
        <taxon>Enterobacteriaceae</taxon>
        <taxon>Buttiauxella</taxon>
    </lineage>
</organism>
<dbReference type="InterPro" id="IPR036390">
    <property type="entry name" value="WH_DNA-bd_sf"/>
</dbReference>
<dbReference type="GO" id="GO:0015833">
    <property type="term" value="P:peptide transport"/>
    <property type="evidence" value="ECO:0007669"/>
    <property type="project" value="TreeGrafter"/>
</dbReference>
<dbReference type="Gene3D" id="3.40.190.10">
    <property type="entry name" value="Periplasmic binding protein-like II"/>
    <property type="match status" value="1"/>
</dbReference>
<keyword evidence="2" id="KW-0805">Transcription regulation</keyword>
<reference evidence="8 9" key="1">
    <citation type="submission" date="2016-04" db="EMBL/GenBank/DDBJ databases">
        <title>ATOL: Assembling a taxonomically balanced genome-scale reconstruction of the evolutionary history of the Enterobacteriaceae.</title>
        <authorList>
            <person name="Plunkett G.III."/>
            <person name="Neeno-Eckwall E.C."/>
            <person name="Glasner J.D."/>
            <person name="Perna N.T."/>
        </authorList>
    </citation>
    <scope>NUCLEOTIDE SEQUENCE [LARGE SCALE GENOMIC DNA]</scope>
    <source>
        <strain evidence="8 9">ATCC 51607</strain>
    </source>
</reference>